<protein>
    <submittedName>
        <fullName evidence="2">Unannotated protein</fullName>
    </submittedName>
</protein>
<dbReference type="Pfam" id="PF12005">
    <property type="entry name" value="DUF3499"/>
    <property type="match status" value="1"/>
</dbReference>
<name>A0A6J6HUN8_9ZZZZ</name>
<gene>
    <name evidence="1" type="ORF">UFOPK1808_00798</name>
    <name evidence="2" type="ORF">UFOPK1889_00661</name>
</gene>
<dbReference type="EMBL" id="CAEZUZ010000093">
    <property type="protein sequence ID" value="CAB4617572.1"/>
    <property type="molecule type" value="Genomic_DNA"/>
</dbReference>
<evidence type="ECO:0000313" key="2">
    <source>
        <dbReference type="EMBL" id="CAB4617572.1"/>
    </source>
</evidence>
<dbReference type="EMBL" id="CAEZUL010000077">
    <property type="protein sequence ID" value="CAB4601509.1"/>
    <property type="molecule type" value="Genomic_DNA"/>
</dbReference>
<evidence type="ECO:0000313" key="1">
    <source>
        <dbReference type="EMBL" id="CAB4601509.1"/>
    </source>
</evidence>
<dbReference type="InterPro" id="IPR021888">
    <property type="entry name" value="DUF3499"/>
</dbReference>
<organism evidence="2">
    <name type="scientific">freshwater metagenome</name>
    <dbReference type="NCBI Taxonomy" id="449393"/>
    <lineage>
        <taxon>unclassified sequences</taxon>
        <taxon>metagenomes</taxon>
        <taxon>ecological metagenomes</taxon>
    </lineage>
</organism>
<sequence length="123" mass="14068">MGLREEGERGGGGGGGISLIRSCYGRGVRLSPRHRRKCMWGWLRFIYMARQCTRQGCVHAASVTLTYQYARSLVWLDNLSPERDPHSYDLCDQHANRLTAPSGWHLEDRRQRIHVYNPGRLAG</sequence>
<dbReference type="AlphaFoldDB" id="A0A6J6HUN8"/>
<proteinExistence type="predicted"/>
<reference evidence="2" key="1">
    <citation type="submission" date="2020-05" db="EMBL/GenBank/DDBJ databases">
        <authorList>
            <person name="Chiriac C."/>
            <person name="Salcher M."/>
            <person name="Ghai R."/>
            <person name="Kavagutti S V."/>
        </authorList>
    </citation>
    <scope>NUCLEOTIDE SEQUENCE</scope>
</reference>
<accession>A0A6J6HUN8</accession>